<proteinExistence type="predicted"/>
<organism evidence="2 3">
    <name type="scientific">Cirrhinus mrigala</name>
    <name type="common">Mrigala</name>
    <dbReference type="NCBI Taxonomy" id="683832"/>
    <lineage>
        <taxon>Eukaryota</taxon>
        <taxon>Metazoa</taxon>
        <taxon>Chordata</taxon>
        <taxon>Craniata</taxon>
        <taxon>Vertebrata</taxon>
        <taxon>Euteleostomi</taxon>
        <taxon>Actinopterygii</taxon>
        <taxon>Neopterygii</taxon>
        <taxon>Teleostei</taxon>
        <taxon>Ostariophysi</taxon>
        <taxon>Cypriniformes</taxon>
        <taxon>Cyprinidae</taxon>
        <taxon>Labeoninae</taxon>
        <taxon>Labeonini</taxon>
        <taxon>Cirrhinus</taxon>
    </lineage>
</organism>
<feature type="region of interest" description="Disordered" evidence="1">
    <location>
        <begin position="157"/>
        <end position="176"/>
    </location>
</feature>
<reference evidence="2 3" key="1">
    <citation type="submission" date="2024-05" db="EMBL/GenBank/DDBJ databases">
        <title>Genome sequencing and assembly of Indian major carp, Cirrhinus mrigala (Hamilton, 1822).</title>
        <authorList>
            <person name="Mohindra V."/>
            <person name="Chowdhury L.M."/>
            <person name="Lal K."/>
            <person name="Jena J.K."/>
        </authorList>
    </citation>
    <scope>NUCLEOTIDE SEQUENCE [LARGE SCALE GENOMIC DNA]</scope>
    <source>
        <strain evidence="2">CM1030</strain>
        <tissue evidence="2">Blood</tissue>
    </source>
</reference>
<evidence type="ECO:0000256" key="1">
    <source>
        <dbReference type="SAM" id="MobiDB-lite"/>
    </source>
</evidence>
<feature type="non-terminal residue" evidence="2">
    <location>
        <position position="205"/>
    </location>
</feature>
<comment type="caution">
    <text evidence="2">The sequence shown here is derived from an EMBL/GenBank/DDBJ whole genome shotgun (WGS) entry which is preliminary data.</text>
</comment>
<gene>
    <name evidence="2" type="ORF">M9458_003166</name>
</gene>
<name>A0ABD0RN76_CIRMR</name>
<evidence type="ECO:0000313" key="3">
    <source>
        <dbReference type="Proteomes" id="UP001529510"/>
    </source>
</evidence>
<dbReference type="EMBL" id="JAMKFB020000002">
    <property type="protein sequence ID" value="KAL0199979.1"/>
    <property type="molecule type" value="Genomic_DNA"/>
</dbReference>
<accession>A0ABD0RN76</accession>
<dbReference type="Proteomes" id="UP001529510">
    <property type="component" value="Unassembled WGS sequence"/>
</dbReference>
<protein>
    <submittedName>
        <fullName evidence="2">Uncharacterized protein</fullName>
    </submittedName>
</protein>
<keyword evidence="3" id="KW-1185">Reference proteome</keyword>
<evidence type="ECO:0000313" key="2">
    <source>
        <dbReference type="EMBL" id="KAL0199979.1"/>
    </source>
</evidence>
<dbReference type="AlphaFoldDB" id="A0ABD0RN76"/>
<sequence length="205" mass="22450">MCTTTIRCIKHKGPQKDTNNIKDCLKVLNECGENIPRFVSHYLDKLPLVGFGNMDASALLSRLERLSREVSSMREALETQATVNENLGAATAVINRWVTAMEKLCGSPVGERGAGAGSASQEREWQDLVAPACQLQREVSSPLPESPAWSIVLKKGVRKPKKAPNAAGQPKTGAMQTRLKWEQRRRKGIIGTGTESNIPVVKTKM</sequence>